<name>G0N5F1_CAEBE</name>
<dbReference type="Proteomes" id="UP000008068">
    <property type="component" value="Unassembled WGS sequence"/>
</dbReference>
<accession>G0N5F1</accession>
<keyword evidence="2" id="KW-1185">Reference proteome</keyword>
<protein>
    <submittedName>
        <fullName evidence="1">Uncharacterized protein</fullName>
    </submittedName>
</protein>
<reference evidence="2" key="1">
    <citation type="submission" date="2011-07" db="EMBL/GenBank/DDBJ databases">
        <authorList>
            <consortium name="Caenorhabditis brenneri Sequencing and Analysis Consortium"/>
            <person name="Wilson R.K."/>
        </authorList>
    </citation>
    <scope>NUCLEOTIDE SEQUENCE [LARGE SCALE GENOMIC DNA]</scope>
    <source>
        <strain evidence="2">PB2801</strain>
    </source>
</reference>
<dbReference type="InParanoid" id="G0N5F1"/>
<organism evidence="2">
    <name type="scientific">Caenorhabditis brenneri</name>
    <name type="common">Nematode worm</name>
    <dbReference type="NCBI Taxonomy" id="135651"/>
    <lineage>
        <taxon>Eukaryota</taxon>
        <taxon>Metazoa</taxon>
        <taxon>Ecdysozoa</taxon>
        <taxon>Nematoda</taxon>
        <taxon>Chromadorea</taxon>
        <taxon>Rhabditida</taxon>
        <taxon>Rhabditina</taxon>
        <taxon>Rhabditomorpha</taxon>
        <taxon>Rhabditoidea</taxon>
        <taxon>Rhabditidae</taxon>
        <taxon>Peloderinae</taxon>
        <taxon>Caenorhabditis</taxon>
    </lineage>
</organism>
<sequence length="14" mass="1452">MLSSGKCVSQEILG</sequence>
<gene>
    <name evidence="1" type="ORF">CAEBREN_13088</name>
</gene>
<evidence type="ECO:0000313" key="1">
    <source>
        <dbReference type="EMBL" id="EGT53182.1"/>
    </source>
</evidence>
<proteinExistence type="predicted"/>
<evidence type="ECO:0000313" key="2">
    <source>
        <dbReference type="Proteomes" id="UP000008068"/>
    </source>
</evidence>
<dbReference type="EMBL" id="GL379840">
    <property type="protein sequence ID" value="EGT53182.1"/>
    <property type="molecule type" value="Genomic_DNA"/>
</dbReference>